<keyword evidence="4" id="KW-0804">Transcription</keyword>
<keyword evidence="5" id="KW-0539">Nucleus</keyword>
<evidence type="ECO:0000256" key="6">
    <source>
        <dbReference type="SAM" id="MobiDB-lite"/>
    </source>
</evidence>
<dbReference type="GO" id="GO:0005634">
    <property type="term" value="C:nucleus"/>
    <property type="evidence" value="ECO:0007669"/>
    <property type="project" value="UniProtKB-SubCell"/>
</dbReference>
<reference evidence="9" key="1">
    <citation type="submission" date="2025-08" db="UniProtKB">
        <authorList>
            <consortium name="RefSeq"/>
        </authorList>
    </citation>
    <scope>IDENTIFICATION</scope>
</reference>
<protein>
    <submittedName>
        <fullName evidence="9">Probable WRKY transcription factor 7</fullName>
    </submittedName>
</protein>
<evidence type="ECO:0000256" key="2">
    <source>
        <dbReference type="ARBA" id="ARBA00023015"/>
    </source>
</evidence>
<dbReference type="AlphaFoldDB" id="A0A6I9RJY2"/>
<evidence type="ECO:0000313" key="9">
    <source>
        <dbReference type="RefSeq" id="XP_010927584.2"/>
    </source>
</evidence>
<dbReference type="InterPro" id="IPR003657">
    <property type="entry name" value="WRKY_dom"/>
</dbReference>
<keyword evidence="8" id="KW-1185">Reference proteome</keyword>
<dbReference type="SMART" id="SM00774">
    <property type="entry name" value="WRKY"/>
    <property type="match status" value="1"/>
</dbReference>
<evidence type="ECO:0000259" key="7">
    <source>
        <dbReference type="PROSITE" id="PS50811"/>
    </source>
</evidence>
<evidence type="ECO:0000313" key="8">
    <source>
        <dbReference type="Proteomes" id="UP000504607"/>
    </source>
</evidence>
<feature type="region of interest" description="Disordered" evidence="6">
    <location>
        <begin position="81"/>
        <end position="104"/>
    </location>
</feature>
<dbReference type="GO" id="GO:0003700">
    <property type="term" value="F:DNA-binding transcription factor activity"/>
    <property type="evidence" value="ECO:0007669"/>
    <property type="project" value="InterPro"/>
</dbReference>
<dbReference type="KEGG" id="egu:105049581"/>
<evidence type="ECO:0000256" key="1">
    <source>
        <dbReference type="ARBA" id="ARBA00004123"/>
    </source>
</evidence>
<dbReference type="GeneID" id="105049581"/>
<dbReference type="Pfam" id="PF03106">
    <property type="entry name" value="WRKY"/>
    <property type="match status" value="1"/>
</dbReference>
<dbReference type="PROSITE" id="PS50811">
    <property type="entry name" value="WRKY"/>
    <property type="match status" value="1"/>
</dbReference>
<proteinExistence type="predicted"/>
<dbReference type="GO" id="GO:0043565">
    <property type="term" value="F:sequence-specific DNA binding"/>
    <property type="evidence" value="ECO:0007669"/>
    <property type="project" value="InterPro"/>
</dbReference>
<feature type="domain" description="WRKY" evidence="7">
    <location>
        <begin position="164"/>
        <end position="227"/>
    </location>
</feature>
<dbReference type="OrthoDB" id="781758at2759"/>
<dbReference type="Gene3D" id="2.20.25.80">
    <property type="entry name" value="WRKY domain"/>
    <property type="match status" value="1"/>
</dbReference>
<dbReference type="PANTHER" id="PTHR31282">
    <property type="entry name" value="WRKY TRANSCRIPTION FACTOR 21-RELATED"/>
    <property type="match status" value="1"/>
</dbReference>
<evidence type="ECO:0000256" key="3">
    <source>
        <dbReference type="ARBA" id="ARBA00023125"/>
    </source>
</evidence>
<name>A0A6I9RJY2_ELAGV</name>
<dbReference type="InterPro" id="IPR044810">
    <property type="entry name" value="WRKY_plant"/>
</dbReference>
<keyword evidence="2" id="KW-0805">Transcription regulation</keyword>
<dbReference type="InParanoid" id="A0A6I9RJY2"/>
<dbReference type="SUPFAM" id="SSF118290">
    <property type="entry name" value="WRKY DNA-binding domain"/>
    <property type="match status" value="1"/>
</dbReference>
<evidence type="ECO:0000256" key="5">
    <source>
        <dbReference type="ARBA" id="ARBA00023242"/>
    </source>
</evidence>
<dbReference type="RefSeq" id="XP_010927584.2">
    <property type="nucleotide sequence ID" value="XM_010929282.2"/>
</dbReference>
<evidence type="ECO:0000256" key="4">
    <source>
        <dbReference type="ARBA" id="ARBA00023163"/>
    </source>
</evidence>
<keyword evidence="3" id="KW-0238">DNA-binding</keyword>
<dbReference type="InterPro" id="IPR036576">
    <property type="entry name" value="WRKY_dom_sf"/>
</dbReference>
<organism evidence="8 9">
    <name type="scientific">Elaeis guineensis var. tenera</name>
    <name type="common">Oil palm</name>
    <dbReference type="NCBI Taxonomy" id="51953"/>
    <lineage>
        <taxon>Eukaryota</taxon>
        <taxon>Viridiplantae</taxon>
        <taxon>Streptophyta</taxon>
        <taxon>Embryophyta</taxon>
        <taxon>Tracheophyta</taxon>
        <taxon>Spermatophyta</taxon>
        <taxon>Magnoliopsida</taxon>
        <taxon>Liliopsida</taxon>
        <taxon>Arecaceae</taxon>
        <taxon>Arecoideae</taxon>
        <taxon>Cocoseae</taxon>
        <taxon>Elaeidinae</taxon>
        <taxon>Elaeis</taxon>
    </lineage>
</organism>
<dbReference type="FunFam" id="2.20.25.80:FF:000004">
    <property type="entry name" value="WRKY transcription factor 65"/>
    <property type="match status" value="1"/>
</dbReference>
<accession>A0A6I9RJY2</accession>
<gene>
    <name evidence="9" type="primary">LOC105049581</name>
</gene>
<dbReference type="Proteomes" id="UP000504607">
    <property type="component" value="Chromosome 8"/>
</dbReference>
<dbReference type="InterPro" id="IPR018872">
    <property type="entry name" value="Zn-cluster-dom"/>
</dbReference>
<comment type="subcellular location">
    <subcellularLocation>
        <location evidence="1">Nucleus</location>
    </subcellularLocation>
</comment>
<dbReference type="Pfam" id="PF10533">
    <property type="entry name" value="Plant_zn_clust"/>
    <property type="match status" value="1"/>
</dbReference>
<feature type="compositionally biased region" description="Basic and acidic residues" evidence="6">
    <location>
        <begin position="86"/>
        <end position="99"/>
    </location>
</feature>
<sequence>MPGEVTATRSGYATAVEEAAYAGLESMERLIVLLSQQQENKKAEMDEHCRAVADAALTKFRKVITLLGRTTTGHARFRSAPLPLHSRHDGEMERSEESAPVKPIQQLPPLPPPDHHRYEHFSNSCVSSPSSSIKGTWCEGSCHGSKKGKFRWRRKVRIPAVSSKMAEVRPDDYSWRKYGQKPIKGSPHPRSYYKCSSVRGCPARKQVERAADDPSMLIVTYDGVHNHTEVIEGWPEGVLKASFS</sequence>